<reference evidence="2 3" key="1">
    <citation type="journal article" date="2016" name="Nat. Commun.">
        <title>Ectomycorrhizal ecology is imprinted in the genome of the dominant symbiotic fungus Cenococcum geophilum.</title>
        <authorList>
            <consortium name="DOE Joint Genome Institute"/>
            <person name="Peter M."/>
            <person name="Kohler A."/>
            <person name="Ohm R.A."/>
            <person name="Kuo A."/>
            <person name="Krutzmann J."/>
            <person name="Morin E."/>
            <person name="Arend M."/>
            <person name="Barry K.W."/>
            <person name="Binder M."/>
            <person name="Choi C."/>
            <person name="Clum A."/>
            <person name="Copeland A."/>
            <person name="Grisel N."/>
            <person name="Haridas S."/>
            <person name="Kipfer T."/>
            <person name="LaButti K."/>
            <person name="Lindquist E."/>
            <person name="Lipzen A."/>
            <person name="Maire R."/>
            <person name="Meier B."/>
            <person name="Mihaltcheva S."/>
            <person name="Molinier V."/>
            <person name="Murat C."/>
            <person name="Poggeler S."/>
            <person name="Quandt C.A."/>
            <person name="Sperisen C."/>
            <person name="Tritt A."/>
            <person name="Tisserant E."/>
            <person name="Crous P.W."/>
            <person name="Henrissat B."/>
            <person name="Nehls U."/>
            <person name="Egli S."/>
            <person name="Spatafora J.W."/>
            <person name="Grigoriev I.V."/>
            <person name="Martin F.M."/>
        </authorList>
    </citation>
    <scope>NUCLEOTIDE SEQUENCE [LARGE SCALE GENOMIC DNA]</scope>
    <source>
        <strain evidence="2 3">CBS 207.34</strain>
    </source>
</reference>
<organism evidence="2 3">
    <name type="scientific">Glonium stellatum</name>
    <dbReference type="NCBI Taxonomy" id="574774"/>
    <lineage>
        <taxon>Eukaryota</taxon>
        <taxon>Fungi</taxon>
        <taxon>Dikarya</taxon>
        <taxon>Ascomycota</taxon>
        <taxon>Pezizomycotina</taxon>
        <taxon>Dothideomycetes</taxon>
        <taxon>Pleosporomycetidae</taxon>
        <taxon>Gloniales</taxon>
        <taxon>Gloniaceae</taxon>
        <taxon>Glonium</taxon>
    </lineage>
</organism>
<protein>
    <submittedName>
        <fullName evidence="2">Uncharacterized protein</fullName>
    </submittedName>
</protein>
<feature type="transmembrane region" description="Helical" evidence="1">
    <location>
        <begin position="42"/>
        <end position="58"/>
    </location>
</feature>
<sequence>MLLQVRLQAACVVSECLSVRVCECVSKCLLSARPAYARGQSVLYFYPILFYSILFFWCNGRTAPGNERVGKWSRLPASR</sequence>
<accession>A0A8E2ENB7</accession>
<dbReference type="Proteomes" id="UP000250140">
    <property type="component" value="Unassembled WGS sequence"/>
</dbReference>
<dbReference type="EMBL" id="KV751052">
    <property type="protein sequence ID" value="OCL01824.1"/>
    <property type="molecule type" value="Genomic_DNA"/>
</dbReference>
<keyword evidence="1" id="KW-0472">Membrane</keyword>
<evidence type="ECO:0000313" key="2">
    <source>
        <dbReference type="EMBL" id="OCL01824.1"/>
    </source>
</evidence>
<evidence type="ECO:0000313" key="3">
    <source>
        <dbReference type="Proteomes" id="UP000250140"/>
    </source>
</evidence>
<gene>
    <name evidence="2" type="ORF">AOQ84DRAFT_204286</name>
</gene>
<dbReference type="AlphaFoldDB" id="A0A8E2ENB7"/>
<keyword evidence="1" id="KW-0812">Transmembrane</keyword>
<proteinExistence type="predicted"/>
<keyword evidence="1" id="KW-1133">Transmembrane helix</keyword>
<name>A0A8E2ENB7_9PEZI</name>
<evidence type="ECO:0000256" key="1">
    <source>
        <dbReference type="SAM" id="Phobius"/>
    </source>
</evidence>
<keyword evidence="3" id="KW-1185">Reference proteome</keyword>